<dbReference type="Pfam" id="PF21530">
    <property type="entry name" value="Pif1_2B_dom"/>
    <property type="match status" value="1"/>
</dbReference>
<dbReference type="AlphaFoldDB" id="A0A0L8HUS3"/>
<dbReference type="GO" id="GO:0006260">
    <property type="term" value="P:DNA replication"/>
    <property type="evidence" value="ECO:0007669"/>
    <property type="project" value="TreeGrafter"/>
</dbReference>
<reference evidence="2" key="1">
    <citation type="submission" date="2015-07" db="EMBL/GenBank/DDBJ databases">
        <title>MeaNS - Measles Nucleotide Surveillance Program.</title>
        <authorList>
            <person name="Tran T."/>
            <person name="Druce J."/>
        </authorList>
    </citation>
    <scope>NUCLEOTIDE SEQUENCE</scope>
    <source>
        <strain evidence="2">UCB-OBI-ISO-001</strain>
        <tissue evidence="2">Gonad</tissue>
    </source>
</reference>
<dbReference type="SUPFAM" id="SSF52540">
    <property type="entry name" value="P-loop containing nucleoside triphosphate hydrolases"/>
    <property type="match status" value="1"/>
</dbReference>
<protein>
    <recommendedName>
        <fullName evidence="1">DNA helicase Pif1-like 2B domain-containing protein</fullName>
    </recommendedName>
</protein>
<accession>A0A0L8HUS3</accession>
<organism evidence="2">
    <name type="scientific">Octopus bimaculoides</name>
    <name type="common">California two-spotted octopus</name>
    <dbReference type="NCBI Taxonomy" id="37653"/>
    <lineage>
        <taxon>Eukaryota</taxon>
        <taxon>Metazoa</taxon>
        <taxon>Spiralia</taxon>
        <taxon>Lophotrochozoa</taxon>
        <taxon>Mollusca</taxon>
        <taxon>Cephalopoda</taxon>
        <taxon>Coleoidea</taxon>
        <taxon>Octopodiformes</taxon>
        <taxon>Octopoda</taxon>
        <taxon>Incirrata</taxon>
        <taxon>Octopodidae</taxon>
        <taxon>Octopus</taxon>
    </lineage>
</organism>
<dbReference type="InterPro" id="IPR049163">
    <property type="entry name" value="Pif1-like_2B_dom"/>
</dbReference>
<evidence type="ECO:0000259" key="1">
    <source>
        <dbReference type="Pfam" id="PF21530"/>
    </source>
</evidence>
<gene>
    <name evidence="2" type="ORF">OCBIM_22005438mg</name>
</gene>
<feature type="domain" description="DNA helicase Pif1-like 2B" evidence="1">
    <location>
        <begin position="6"/>
        <end position="32"/>
    </location>
</feature>
<dbReference type="GO" id="GO:0005657">
    <property type="term" value="C:replication fork"/>
    <property type="evidence" value="ECO:0007669"/>
    <property type="project" value="TreeGrafter"/>
</dbReference>
<dbReference type="InterPro" id="IPR027417">
    <property type="entry name" value="P-loop_NTPase"/>
</dbReference>
<name>A0A0L8HUS3_OCTBM</name>
<dbReference type="STRING" id="37653.A0A0L8HUS3"/>
<dbReference type="PANTHER" id="PTHR23274">
    <property type="entry name" value="DNA HELICASE-RELATED"/>
    <property type="match status" value="1"/>
</dbReference>
<feature type="non-terminal residue" evidence="2">
    <location>
        <position position="1"/>
    </location>
</feature>
<dbReference type="EMBL" id="KQ417252">
    <property type="protein sequence ID" value="KOF92961.1"/>
    <property type="molecule type" value="Genomic_DNA"/>
</dbReference>
<dbReference type="PANTHER" id="PTHR23274:SF48">
    <property type="entry name" value="ATP-DEPENDENT DNA HELICASE"/>
    <property type="match status" value="1"/>
</dbReference>
<evidence type="ECO:0000313" key="2">
    <source>
        <dbReference type="EMBL" id="KOF92961.1"/>
    </source>
</evidence>
<proteinExistence type="predicted"/>
<sequence length="111" mass="12209">GGPAELPAHELHLKVGVPIMVLRNLDAPIMCNNILIAPMSLIHSDMTYKFKQMQFPIKLCFPMTINKVQGQSVQAVGLNLTEQVFSHAQLYVGCRHGLSICAPEGRTKNVV</sequence>